<name>A0A2I0W6U2_9ASPA</name>
<reference evidence="12 13" key="1">
    <citation type="journal article" date="2016" name="Sci. Rep.">
        <title>The Dendrobium catenatum Lindl. genome sequence provides insights into polysaccharide synthase, floral development and adaptive evolution.</title>
        <authorList>
            <person name="Zhang G.Q."/>
            <person name="Xu Q."/>
            <person name="Bian C."/>
            <person name="Tsai W.C."/>
            <person name="Yeh C.M."/>
            <person name="Liu K.W."/>
            <person name="Yoshida K."/>
            <person name="Zhang L.S."/>
            <person name="Chang S.B."/>
            <person name="Chen F."/>
            <person name="Shi Y."/>
            <person name="Su Y.Y."/>
            <person name="Zhang Y.Q."/>
            <person name="Chen L.J."/>
            <person name="Yin Y."/>
            <person name="Lin M."/>
            <person name="Huang H."/>
            <person name="Deng H."/>
            <person name="Wang Z.W."/>
            <person name="Zhu S.L."/>
            <person name="Zhao X."/>
            <person name="Deng C."/>
            <person name="Niu S.C."/>
            <person name="Huang J."/>
            <person name="Wang M."/>
            <person name="Liu G.H."/>
            <person name="Yang H.J."/>
            <person name="Xiao X.J."/>
            <person name="Hsiao Y.Y."/>
            <person name="Wu W.L."/>
            <person name="Chen Y.Y."/>
            <person name="Mitsuda N."/>
            <person name="Ohme-Takagi M."/>
            <person name="Luo Y.B."/>
            <person name="Van de Peer Y."/>
            <person name="Liu Z.J."/>
        </authorList>
    </citation>
    <scope>NUCLEOTIDE SEQUENCE [LARGE SCALE GENOMIC DNA]</scope>
    <source>
        <tissue evidence="12">The whole plant</tissue>
    </source>
</reference>
<evidence type="ECO:0000259" key="11">
    <source>
        <dbReference type="Pfam" id="PF02797"/>
    </source>
</evidence>
<dbReference type="PROSITE" id="PS00441">
    <property type="entry name" value="CHALCONE_SYNTH"/>
    <property type="match status" value="1"/>
</dbReference>
<evidence type="ECO:0000256" key="7">
    <source>
        <dbReference type="ARBA" id="ARBA00023315"/>
    </source>
</evidence>
<dbReference type="FunFam" id="3.40.47.10:FF:000025">
    <property type="entry name" value="Chalcone synthase 2"/>
    <property type="match status" value="1"/>
</dbReference>
<dbReference type="Pfam" id="PF02797">
    <property type="entry name" value="Chal_sti_synt_C"/>
    <property type="match status" value="1"/>
</dbReference>
<gene>
    <name evidence="12" type="primary">BIBSY212</name>
    <name evidence="12" type="ORF">MA16_Dca004217</name>
</gene>
<keyword evidence="7 9" id="KW-0012">Acyltransferase</keyword>
<keyword evidence="13" id="KW-1185">Reference proteome</keyword>
<feature type="domain" description="Chalcone/stilbene synthase C-terminal" evidence="11">
    <location>
        <begin position="232"/>
        <end position="380"/>
    </location>
</feature>
<evidence type="ECO:0000256" key="4">
    <source>
        <dbReference type="ARBA" id="ARBA00012975"/>
    </source>
</evidence>
<dbReference type="SUPFAM" id="SSF53901">
    <property type="entry name" value="Thiolase-like"/>
    <property type="match status" value="2"/>
</dbReference>
<feature type="domain" description="Chalcone/stilbene synthase N-terminal" evidence="10">
    <location>
        <begin position="1"/>
        <end position="220"/>
    </location>
</feature>
<evidence type="ECO:0000259" key="10">
    <source>
        <dbReference type="Pfam" id="PF00195"/>
    </source>
</evidence>
<evidence type="ECO:0000256" key="2">
    <source>
        <dbReference type="ARBA" id="ARBA00004966"/>
    </source>
</evidence>
<keyword evidence="5 9" id="KW-0808">Transferase</keyword>
<dbReference type="Pfam" id="PF00195">
    <property type="entry name" value="Chal_sti_synt_N"/>
    <property type="match status" value="1"/>
</dbReference>
<keyword evidence="6" id="KW-0284">Flavonoid biosynthesis</keyword>
<comment type="pathway">
    <text evidence="2">Secondary metabolite biosynthesis; flavonoid biosynthesis.</text>
</comment>
<dbReference type="PIRSF" id="PIRSF000451">
    <property type="entry name" value="PKS_III"/>
    <property type="match status" value="1"/>
</dbReference>
<dbReference type="FunFam" id="3.40.47.10:FF:000014">
    <property type="entry name" value="Chalcone synthase 1"/>
    <property type="match status" value="1"/>
</dbReference>
<dbReference type="GO" id="GO:0030639">
    <property type="term" value="P:polyketide biosynthetic process"/>
    <property type="evidence" value="ECO:0007669"/>
    <property type="project" value="TreeGrafter"/>
</dbReference>
<dbReference type="STRING" id="906689.A0A2I0W6U2"/>
<proteinExistence type="inferred from homology"/>
<dbReference type="InterPro" id="IPR018088">
    <property type="entry name" value="Chalcone/stilbene_synthase_AS"/>
</dbReference>
<protein>
    <recommendedName>
        <fullName evidence="4">chalcone synthase</fullName>
        <ecNumber evidence="4">2.3.1.74</ecNumber>
    </recommendedName>
</protein>
<evidence type="ECO:0000256" key="8">
    <source>
        <dbReference type="PIRSR" id="PIRSR000451-1"/>
    </source>
</evidence>
<evidence type="ECO:0000256" key="5">
    <source>
        <dbReference type="ARBA" id="ARBA00022679"/>
    </source>
</evidence>
<evidence type="ECO:0000256" key="6">
    <source>
        <dbReference type="ARBA" id="ARBA00023241"/>
    </source>
</evidence>
<comment type="function">
    <text evidence="1">The primary product of this enzyme is 4,2',4',6'-tetrahydroxychalcone (also termed naringenin-chalcone or chalcone) which can under specific conditions spontaneously isomerize into naringenin.</text>
</comment>
<dbReference type="Proteomes" id="UP000233837">
    <property type="component" value="Unassembled WGS sequence"/>
</dbReference>
<reference evidence="12 13" key="2">
    <citation type="journal article" date="2017" name="Nature">
        <title>The Apostasia genome and the evolution of orchids.</title>
        <authorList>
            <person name="Zhang G.Q."/>
            <person name="Liu K.W."/>
            <person name="Li Z."/>
            <person name="Lohaus R."/>
            <person name="Hsiao Y.Y."/>
            <person name="Niu S.C."/>
            <person name="Wang J.Y."/>
            <person name="Lin Y.C."/>
            <person name="Xu Q."/>
            <person name="Chen L.J."/>
            <person name="Yoshida K."/>
            <person name="Fujiwara S."/>
            <person name="Wang Z.W."/>
            <person name="Zhang Y.Q."/>
            <person name="Mitsuda N."/>
            <person name="Wang M."/>
            <person name="Liu G.H."/>
            <person name="Pecoraro L."/>
            <person name="Huang H.X."/>
            <person name="Xiao X.J."/>
            <person name="Lin M."/>
            <person name="Wu X.Y."/>
            <person name="Wu W.L."/>
            <person name="Chen Y.Y."/>
            <person name="Chang S.B."/>
            <person name="Sakamoto S."/>
            <person name="Ohme-Takagi M."/>
            <person name="Yagi M."/>
            <person name="Zeng S.J."/>
            <person name="Shen C.Y."/>
            <person name="Yeh C.M."/>
            <person name="Luo Y.B."/>
            <person name="Tsai W.C."/>
            <person name="Van de Peer Y."/>
            <person name="Liu Z.J."/>
        </authorList>
    </citation>
    <scope>NUCLEOTIDE SEQUENCE [LARGE SCALE GENOMIC DNA]</scope>
    <source>
        <tissue evidence="12">The whole plant</tissue>
    </source>
</reference>
<dbReference type="InterPro" id="IPR001099">
    <property type="entry name" value="Chalcone/stilbene_synt_N"/>
</dbReference>
<dbReference type="InterPro" id="IPR011141">
    <property type="entry name" value="Polyketide_synthase_type-III"/>
</dbReference>
<evidence type="ECO:0000313" key="13">
    <source>
        <dbReference type="Proteomes" id="UP000233837"/>
    </source>
</evidence>
<feature type="active site" description="Acyl-thioester intermediate" evidence="8">
    <location>
        <position position="156"/>
    </location>
</feature>
<dbReference type="Gene3D" id="3.40.47.10">
    <property type="match status" value="2"/>
</dbReference>
<dbReference type="CDD" id="cd00831">
    <property type="entry name" value="CHS_like"/>
    <property type="match status" value="1"/>
</dbReference>
<evidence type="ECO:0000313" key="12">
    <source>
        <dbReference type="EMBL" id="PKU71375.1"/>
    </source>
</evidence>
<evidence type="ECO:0000256" key="1">
    <source>
        <dbReference type="ARBA" id="ARBA00002969"/>
    </source>
</evidence>
<dbReference type="InterPro" id="IPR012328">
    <property type="entry name" value="Chalcone/stilbene_synt_C"/>
</dbReference>
<dbReference type="EC" id="2.3.1.74" evidence="4"/>
<evidence type="ECO:0000256" key="3">
    <source>
        <dbReference type="ARBA" id="ARBA00005531"/>
    </source>
</evidence>
<dbReference type="GO" id="GO:0009813">
    <property type="term" value="P:flavonoid biosynthetic process"/>
    <property type="evidence" value="ECO:0007669"/>
    <property type="project" value="UniProtKB-KW"/>
</dbReference>
<dbReference type="PANTHER" id="PTHR11877">
    <property type="entry name" value="HYDROXYMETHYLGLUTARYL-COA SYNTHASE"/>
    <property type="match status" value="1"/>
</dbReference>
<sequence length="382" mass="41953">MAQRADGSASILAIGKATPENFLEQSTYPDYFFRVTNSQHLIDLKKKFQRICDKTSIRKRHFILNEELITKNPCLSKFMENSINTRLEIYAKEIQKLAVEAATKAIQEWGQPKSCITHLIFSTLSDPGLPCGDYHLLQTLGLSPNIERVVILQHGCFAGGTMLRLAKCLAESHKGARVLVVSAETTTMLFRGPSEEHQEDLITQALFADGASALIVGVNPNETIGERASFVITSASQVILPNSSHAITGHLSEGGIKATIHKDVPNLLSNNIGKILEEAFTPLGISNWNSIFWVVHPGGRAILDQLEERVGLKPEKLMISRHVLAEYGNLMGVCVHFVLDEMRKRSIDEGNTTTGEGLEWGVLLGFGLGVTIETIVLQSVSL</sequence>
<accession>A0A2I0W6U2</accession>
<comment type="similarity">
    <text evidence="3 9">Belongs to the thiolase-like superfamily. Chalcone/stilbene synthases family.</text>
</comment>
<dbReference type="GO" id="GO:0016210">
    <property type="term" value="F:naringenin-chalcone synthase activity"/>
    <property type="evidence" value="ECO:0007669"/>
    <property type="project" value="UniProtKB-EC"/>
</dbReference>
<organism evidence="12 13">
    <name type="scientific">Dendrobium catenatum</name>
    <dbReference type="NCBI Taxonomy" id="906689"/>
    <lineage>
        <taxon>Eukaryota</taxon>
        <taxon>Viridiplantae</taxon>
        <taxon>Streptophyta</taxon>
        <taxon>Embryophyta</taxon>
        <taxon>Tracheophyta</taxon>
        <taxon>Spermatophyta</taxon>
        <taxon>Magnoliopsida</taxon>
        <taxon>Liliopsida</taxon>
        <taxon>Asparagales</taxon>
        <taxon>Orchidaceae</taxon>
        <taxon>Epidendroideae</taxon>
        <taxon>Malaxideae</taxon>
        <taxon>Dendrobiinae</taxon>
        <taxon>Dendrobium</taxon>
    </lineage>
</organism>
<dbReference type="InterPro" id="IPR016039">
    <property type="entry name" value="Thiolase-like"/>
</dbReference>
<dbReference type="PANTHER" id="PTHR11877:SF14">
    <property type="entry name" value="CHALCONE SYNTHASE"/>
    <property type="match status" value="1"/>
</dbReference>
<dbReference type="EMBL" id="KZ502877">
    <property type="protein sequence ID" value="PKU71375.1"/>
    <property type="molecule type" value="Genomic_DNA"/>
</dbReference>
<evidence type="ECO:0000256" key="9">
    <source>
        <dbReference type="RuleBase" id="RU003633"/>
    </source>
</evidence>
<dbReference type="AlphaFoldDB" id="A0A2I0W6U2"/>